<evidence type="ECO:0000259" key="22">
    <source>
        <dbReference type="Pfam" id="PF17900"/>
    </source>
</evidence>
<evidence type="ECO:0000256" key="1">
    <source>
        <dbReference type="ARBA" id="ARBA00004609"/>
    </source>
</evidence>
<dbReference type="Pfam" id="PF01433">
    <property type="entry name" value="Peptidase_M1"/>
    <property type="match status" value="1"/>
</dbReference>
<keyword evidence="4" id="KW-1003">Cell membrane</keyword>
<feature type="binding site" evidence="16">
    <location>
        <position position="382"/>
    </location>
    <ligand>
        <name>Zn(2+)</name>
        <dbReference type="ChEBI" id="CHEBI:29105"/>
        <note>catalytic</note>
    </ligand>
</feature>
<feature type="domain" description="Aminopeptidase N-like N-terminal" evidence="22">
    <location>
        <begin position="73"/>
        <end position="268"/>
    </location>
</feature>
<dbReference type="GO" id="GO:0070006">
    <property type="term" value="F:metalloaminopeptidase activity"/>
    <property type="evidence" value="ECO:0007669"/>
    <property type="project" value="TreeGrafter"/>
</dbReference>
<dbReference type="GO" id="GO:0006508">
    <property type="term" value="P:proteolysis"/>
    <property type="evidence" value="ECO:0007669"/>
    <property type="project" value="UniProtKB-KW"/>
</dbReference>
<dbReference type="SUPFAM" id="SSF55486">
    <property type="entry name" value="Metalloproteases ('zincins'), catalytic domain"/>
    <property type="match status" value="1"/>
</dbReference>
<keyword evidence="13" id="KW-0325">Glycoprotein</keyword>
<evidence type="ECO:0000256" key="8">
    <source>
        <dbReference type="ARBA" id="ARBA00022729"/>
    </source>
</evidence>
<keyword evidence="9" id="KW-0378">Hydrolase</keyword>
<dbReference type="InterPro" id="IPR001930">
    <property type="entry name" value="Peptidase_M1"/>
</dbReference>
<evidence type="ECO:0000256" key="2">
    <source>
        <dbReference type="ARBA" id="ARBA00010136"/>
    </source>
</evidence>
<feature type="domain" description="ERAP1-like C-terminal" evidence="21">
    <location>
        <begin position="615"/>
        <end position="922"/>
    </location>
</feature>
<evidence type="ECO:0000256" key="3">
    <source>
        <dbReference type="ARBA" id="ARBA00022438"/>
    </source>
</evidence>
<evidence type="ECO:0000256" key="12">
    <source>
        <dbReference type="ARBA" id="ARBA00023136"/>
    </source>
</evidence>
<evidence type="ECO:0000256" key="10">
    <source>
        <dbReference type="ARBA" id="ARBA00022833"/>
    </source>
</evidence>
<reference evidence="23" key="1">
    <citation type="submission" date="2019-08" db="EMBL/GenBank/DDBJ databases">
        <authorList>
            <person name="Wang R."/>
            <person name="Wang J."/>
        </authorList>
    </citation>
    <scope>NUCLEOTIDE SEQUENCE</scope>
</reference>
<dbReference type="PANTHER" id="PTHR11533">
    <property type="entry name" value="PROTEASE M1 ZINC METALLOPROTEASE"/>
    <property type="match status" value="1"/>
</dbReference>
<dbReference type="GO" id="GO:0005737">
    <property type="term" value="C:cytoplasm"/>
    <property type="evidence" value="ECO:0007669"/>
    <property type="project" value="TreeGrafter"/>
</dbReference>
<dbReference type="PANTHER" id="PTHR11533:SF301">
    <property type="entry name" value="AMINOPEPTIDASE"/>
    <property type="match status" value="1"/>
</dbReference>
<dbReference type="Pfam" id="PF11838">
    <property type="entry name" value="ERAP1_C"/>
    <property type="match status" value="1"/>
</dbReference>
<dbReference type="PRINTS" id="PR00756">
    <property type="entry name" value="ALADIPTASE"/>
</dbReference>
<sequence>MARIEFLVLSLACICVQGFFNQPAATTSPVTTRNTIFADEKFEGEIFEDLDVFEQFDITARNSELYRLPNTTKPSHYTVLWTLDFSREIPTQSGTVSILLNATQANVNEIVIHAHNLTITTIRLQLGTTEVPVTHTLEPEYHFLRVRLNEGTLNYNPTTPQYYTLTIDFGANLRDDMYGIYRTWFKNNPTDTAVSWMASTQFQATAARFAFPCYDEPSFKATFDVTIRRPVAYQSWFCTRLLRTDTPAAAPLYRDDVYHTTPVMSTYLLALIVAEYGSLTVNNVNGQLVYEVIARPGAINAGQGQHALEVGQELLNQMSLHTNYDFYSQHPQLKMTQASIPDFGAGAMENWGLLTYREAYLMYDEDNTNSHFKQIIAYILSHEIAHMWFGNLVTCEWWDVLWLNEGFARYYQYYLTYWVEDMGFGTRFITEQVHTALLSDSANNPQPLTNPGVGSPSSVSYMFSTISYNKGAAVIRMTEHLLGFTVAEQGLRNYLRGKEFQTAEPIDLFEYQEAAGIAAGALNYNDFSFIEYYKSWTEQPGHPVLNVHVNHQTGDMTIYQRRFNINNGYSNINTNYIVPITFTTASNPDFENTKPTHIISKAITVINRGNVGDQWVIFNKQQTGYYRVNYDDYTWDLIAIALRGADRTVIHEYNRAQIVNDVFQFARSGLMSYSRALNILSFLQYETDYAPWLAALTGFSWLRNRLASESTVTQLNQVNERLELWSRAVITSLTYRPITGEHFLRAHLRSQLAPVLCNIGVTGCLEEARNQLNDLRVSNIAVPVDNRNWVYCSGLRQGGADEFNYLWNRFLTHNVYTEKILLLQNLGCTANAASLNTFLTNIVSDNFVIRPQDYTTALNSAVSGNEGNTDIVFTYIRTYPDLVASAFGGSLSTPLLYVASRLRSNQSIDEFISWAESNQESLGNAYTTAINEANSARNSIIWAESVQADITNYIETNGDPITTSTEAPVSPTTVSTTQQVPISEPATPSLPEPPSSASTAFISVAVMVLAVIGNIVF</sequence>
<evidence type="ECO:0000256" key="6">
    <source>
        <dbReference type="ARBA" id="ARBA00022670"/>
    </source>
</evidence>
<name>A0A5J6YEK3_LYMXY</name>
<dbReference type="InterPro" id="IPR045357">
    <property type="entry name" value="Aminopeptidase_N-like_N"/>
</dbReference>
<keyword evidence="14" id="KW-0449">Lipoprotein</keyword>
<dbReference type="GO" id="GO:0008270">
    <property type="term" value="F:zinc ion binding"/>
    <property type="evidence" value="ECO:0007669"/>
    <property type="project" value="InterPro"/>
</dbReference>
<evidence type="ECO:0000256" key="7">
    <source>
        <dbReference type="ARBA" id="ARBA00022723"/>
    </source>
</evidence>
<evidence type="ECO:0000256" key="15">
    <source>
        <dbReference type="PIRSR" id="PIRSR634016-1"/>
    </source>
</evidence>
<dbReference type="FunFam" id="1.10.390.10:FF:000013">
    <property type="entry name" value="Aminopeptidase N"/>
    <property type="match status" value="1"/>
</dbReference>
<keyword evidence="12" id="KW-0472">Membrane</keyword>
<evidence type="ECO:0000256" key="5">
    <source>
        <dbReference type="ARBA" id="ARBA00022622"/>
    </source>
</evidence>
<feature type="region of interest" description="Disordered" evidence="18">
    <location>
        <begin position="958"/>
        <end position="994"/>
    </location>
</feature>
<dbReference type="Gene3D" id="2.60.40.1730">
    <property type="entry name" value="tricorn interacting facor f3 domain"/>
    <property type="match status" value="1"/>
</dbReference>
<feature type="binding site" evidence="16">
    <location>
        <position position="405"/>
    </location>
    <ligand>
        <name>Zn(2+)</name>
        <dbReference type="ChEBI" id="CHEBI:29105"/>
        <note>catalytic</note>
    </ligand>
</feature>
<dbReference type="InterPro" id="IPR034016">
    <property type="entry name" value="M1_APN-typ"/>
</dbReference>
<feature type="domain" description="Peptidase M1 membrane alanine aminopeptidase" evidence="20">
    <location>
        <begin position="307"/>
        <end position="511"/>
    </location>
</feature>
<dbReference type="InterPro" id="IPR024571">
    <property type="entry name" value="ERAP1-like_C_dom"/>
</dbReference>
<dbReference type="Gene3D" id="2.60.40.1910">
    <property type="match status" value="1"/>
</dbReference>
<keyword evidence="6" id="KW-0645">Protease</keyword>
<dbReference type="InterPro" id="IPR050344">
    <property type="entry name" value="Peptidase_M1_aminopeptidases"/>
</dbReference>
<accession>A0A5J6YEK3</accession>
<proteinExistence type="evidence at transcript level"/>
<keyword evidence="7 16" id="KW-0479">Metal-binding</keyword>
<feature type="binding site" evidence="16">
    <location>
        <position position="386"/>
    </location>
    <ligand>
        <name>Zn(2+)</name>
        <dbReference type="ChEBI" id="CHEBI:29105"/>
        <note>catalytic</note>
    </ligand>
</feature>
<keyword evidence="11" id="KW-0482">Metalloprotease</keyword>
<dbReference type="EMBL" id="MN380034">
    <property type="protein sequence ID" value="QFP12817.1"/>
    <property type="molecule type" value="mRNA"/>
</dbReference>
<dbReference type="GO" id="GO:0005886">
    <property type="term" value="C:plasma membrane"/>
    <property type="evidence" value="ECO:0007669"/>
    <property type="project" value="UniProtKB-SubCell"/>
</dbReference>
<evidence type="ECO:0000256" key="18">
    <source>
        <dbReference type="SAM" id="MobiDB-lite"/>
    </source>
</evidence>
<organism evidence="23">
    <name type="scientific">Lymantria xylina</name>
    <name type="common">Casuarma moth</name>
    <dbReference type="NCBI Taxonomy" id="78901"/>
    <lineage>
        <taxon>Eukaryota</taxon>
        <taxon>Metazoa</taxon>
        <taxon>Ecdysozoa</taxon>
        <taxon>Arthropoda</taxon>
        <taxon>Hexapoda</taxon>
        <taxon>Insecta</taxon>
        <taxon>Pterygota</taxon>
        <taxon>Neoptera</taxon>
        <taxon>Endopterygota</taxon>
        <taxon>Lepidoptera</taxon>
        <taxon>Glossata</taxon>
        <taxon>Ditrysia</taxon>
        <taxon>Noctuoidea</taxon>
        <taxon>Erebidae</taxon>
        <taxon>Lymantriinae</taxon>
        <taxon>Lymantria</taxon>
    </lineage>
</organism>
<evidence type="ECO:0000259" key="21">
    <source>
        <dbReference type="Pfam" id="PF11838"/>
    </source>
</evidence>
<feature type="compositionally biased region" description="Low complexity" evidence="18">
    <location>
        <begin position="962"/>
        <end position="981"/>
    </location>
</feature>
<dbReference type="GO" id="GO:0005615">
    <property type="term" value="C:extracellular space"/>
    <property type="evidence" value="ECO:0007669"/>
    <property type="project" value="TreeGrafter"/>
</dbReference>
<feature type="chain" id="PRO_5023892101" evidence="19">
    <location>
        <begin position="19"/>
        <end position="1017"/>
    </location>
</feature>
<dbReference type="Gene3D" id="1.25.50.20">
    <property type="match status" value="1"/>
</dbReference>
<dbReference type="CDD" id="cd09601">
    <property type="entry name" value="M1_APN-Q_like"/>
    <property type="match status" value="1"/>
</dbReference>
<dbReference type="GO" id="GO:0043171">
    <property type="term" value="P:peptide catabolic process"/>
    <property type="evidence" value="ECO:0007669"/>
    <property type="project" value="TreeGrafter"/>
</dbReference>
<evidence type="ECO:0000256" key="19">
    <source>
        <dbReference type="SAM" id="SignalP"/>
    </source>
</evidence>
<dbReference type="Pfam" id="PF17900">
    <property type="entry name" value="Peptidase_M1_N"/>
    <property type="match status" value="1"/>
</dbReference>
<comment type="cofactor">
    <cofactor evidence="16">
        <name>Zn(2+)</name>
        <dbReference type="ChEBI" id="CHEBI:29105"/>
    </cofactor>
    <text evidence="16">Binds 1 zinc ion per subunit.</text>
</comment>
<dbReference type="InterPro" id="IPR042097">
    <property type="entry name" value="Aminopeptidase_N-like_N_sf"/>
</dbReference>
<dbReference type="SMR" id="A0A5J6YEK3"/>
<protein>
    <submittedName>
        <fullName evidence="23">Aminopeptidase N 1</fullName>
    </submittedName>
</protein>
<feature type="signal peptide" evidence="19">
    <location>
        <begin position="1"/>
        <end position="18"/>
    </location>
</feature>
<keyword evidence="3 23" id="KW-0031">Aminopeptidase</keyword>
<evidence type="ECO:0000256" key="13">
    <source>
        <dbReference type="ARBA" id="ARBA00023180"/>
    </source>
</evidence>
<evidence type="ECO:0000256" key="14">
    <source>
        <dbReference type="ARBA" id="ARBA00023288"/>
    </source>
</evidence>
<dbReference type="Gene3D" id="1.10.390.10">
    <property type="entry name" value="Neutral Protease Domain 2"/>
    <property type="match status" value="1"/>
</dbReference>
<dbReference type="FunFam" id="2.60.40.1910:FF:000008">
    <property type="entry name" value="Aminopeptidase"/>
    <property type="match status" value="1"/>
</dbReference>
<evidence type="ECO:0000256" key="17">
    <source>
        <dbReference type="PIRSR" id="PIRSR634016-4"/>
    </source>
</evidence>
<keyword evidence="8 19" id="KW-0732">Signal</keyword>
<dbReference type="InterPro" id="IPR027268">
    <property type="entry name" value="Peptidase_M4/M1_CTD_sf"/>
</dbReference>
<evidence type="ECO:0000256" key="4">
    <source>
        <dbReference type="ARBA" id="ARBA00022475"/>
    </source>
</evidence>
<evidence type="ECO:0000259" key="20">
    <source>
        <dbReference type="Pfam" id="PF01433"/>
    </source>
</evidence>
<comment type="subcellular location">
    <subcellularLocation>
        <location evidence="1">Cell membrane</location>
        <topology evidence="1">Lipid-anchor</topology>
        <topology evidence="1">GPI-anchor</topology>
    </subcellularLocation>
</comment>
<evidence type="ECO:0000313" key="23">
    <source>
        <dbReference type="EMBL" id="QFP12817.1"/>
    </source>
</evidence>
<keyword evidence="5" id="KW-0336">GPI-anchor</keyword>
<evidence type="ECO:0000256" key="9">
    <source>
        <dbReference type="ARBA" id="ARBA00022801"/>
    </source>
</evidence>
<dbReference type="InterPro" id="IPR014782">
    <property type="entry name" value="Peptidase_M1_dom"/>
</dbReference>
<dbReference type="GO" id="GO:0098552">
    <property type="term" value="C:side of membrane"/>
    <property type="evidence" value="ECO:0007669"/>
    <property type="project" value="UniProtKB-KW"/>
</dbReference>
<feature type="active site" description="Proton acceptor" evidence="15">
    <location>
        <position position="383"/>
    </location>
</feature>
<dbReference type="GO" id="GO:0042277">
    <property type="term" value="F:peptide binding"/>
    <property type="evidence" value="ECO:0007669"/>
    <property type="project" value="TreeGrafter"/>
</dbReference>
<comment type="similarity">
    <text evidence="2">Belongs to the peptidase M1 family.</text>
</comment>
<dbReference type="SUPFAM" id="SSF63737">
    <property type="entry name" value="Leukotriene A4 hydrolase N-terminal domain"/>
    <property type="match status" value="1"/>
</dbReference>
<feature type="site" description="Transition state stabilizer" evidence="17">
    <location>
        <position position="468"/>
    </location>
</feature>
<evidence type="ECO:0000256" key="11">
    <source>
        <dbReference type="ARBA" id="ARBA00023049"/>
    </source>
</evidence>
<dbReference type="AlphaFoldDB" id="A0A5J6YEK3"/>
<keyword evidence="10 16" id="KW-0862">Zinc</keyword>
<evidence type="ECO:0000256" key="16">
    <source>
        <dbReference type="PIRSR" id="PIRSR634016-3"/>
    </source>
</evidence>